<gene>
    <name evidence="2" type="ORF">SAMN05216474_0972</name>
</gene>
<sequence>METLVLSHTQIEQKINRIAHQILENHFEEETIYLAGIEGQGARIAEKILAVLQNNSDQKFEYFKLSLNKDYPFDHKVESTLAMENINDACVILIDDVVNSGKTMQYALVKLLEQPTKTIKTVALVDRRHRRYPIKCDFVGLTLSTTLQERVEVRDEQGELNAYLV</sequence>
<keyword evidence="2" id="KW-0808">Transferase</keyword>
<keyword evidence="2" id="KW-0328">Glycosyltransferase</keyword>
<protein>
    <submittedName>
        <fullName evidence="2">Pyrimidine operon attenuation protein / uracil phosphoribosyltransferase</fullName>
    </submittedName>
</protein>
<dbReference type="STRING" id="477690.SAMN05216474_0972"/>
<reference evidence="2 3" key="1">
    <citation type="submission" date="2016-10" db="EMBL/GenBank/DDBJ databases">
        <authorList>
            <person name="de Groot N.N."/>
        </authorList>
    </citation>
    <scope>NUCLEOTIDE SEQUENCE [LARGE SCALE GENOMIC DNA]</scope>
    <source>
        <strain evidence="2 3">CGMCC 1.7005</strain>
    </source>
</reference>
<dbReference type="GO" id="GO:0016757">
    <property type="term" value="F:glycosyltransferase activity"/>
    <property type="evidence" value="ECO:0007669"/>
    <property type="project" value="UniProtKB-KW"/>
</dbReference>
<dbReference type="PANTHER" id="PTHR11608:SF0">
    <property type="entry name" value="BIFUNCTIONAL PROTEIN PYRR"/>
    <property type="match status" value="1"/>
</dbReference>
<feature type="domain" description="Phosphoribosyltransferase" evidence="1">
    <location>
        <begin position="6"/>
        <end position="144"/>
    </location>
</feature>
<evidence type="ECO:0000313" key="2">
    <source>
        <dbReference type="EMBL" id="SFT50979.1"/>
    </source>
</evidence>
<accession>A0A1I6YKF8</accession>
<evidence type="ECO:0000313" key="3">
    <source>
        <dbReference type="Proteomes" id="UP000236454"/>
    </source>
</evidence>
<dbReference type="AlphaFoldDB" id="A0A1I6YKF8"/>
<organism evidence="2 3">
    <name type="scientific">Lishizhenia tianjinensis</name>
    <dbReference type="NCBI Taxonomy" id="477690"/>
    <lineage>
        <taxon>Bacteria</taxon>
        <taxon>Pseudomonadati</taxon>
        <taxon>Bacteroidota</taxon>
        <taxon>Flavobacteriia</taxon>
        <taxon>Flavobacteriales</taxon>
        <taxon>Crocinitomicaceae</taxon>
        <taxon>Lishizhenia</taxon>
    </lineage>
</organism>
<dbReference type="OrthoDB" id="664757at2"/>
<dbReference type="InterPro" id="IPR029057">
    <property type="entry name" value="PRTase-like"/>
</dbReference>
<keyword evidence="3" id="KW-1185">Reference proteome</keyword>
<evidence type="ECO:0000259" key="1">
    <source>
        <dbReference type="Pfam" id="PF00156"/>
    </source>
</evidence>
<dbReference type="CDD" id="cd06223">
    <property type="entry name" value="PRTases_typeI"/>
    <property type="match status" value="1"/>
</dbReference>
<dbReference type="EMBL" id="FPAS01000001">
    <property type="protein sequence ID" value="SFT50979.1"/>
    <property type="molecule type" value="Genomic_DNA"/>
</dbReference>
<dbReference type="RefSeq" id="WP_090246999.1">
    <property type="nucleotide sequence ID" value="NZ_FPAS01000001.1"/>
</dbReference>
<dbReference type="PANTHER" id="PTHR11608">
    <property type="entry name" value="BIFUNCTIONAL PROTEIN PYRR"/>
    <property type="match status" value="1"/>
</dbReference>
<dbReference type="Pfam" id="PF00156">
    <property type="entry name" value="Pribosyltran"/>
    <property type="match status" value="1"/>
</dbReference>
<dbReference type="Gene3D" id="3.40.50.2020">
    <property type="match status" value="1"/>
</dbReference>
<dbReference type="Proteomes" id="UP000236454">
    <property type="component" value="Unassembled WGS sequence"/>
</dbReference>
<dbReference type="InterPro" id="IPR000836">
    <property type="entry name" value="PRTase_dom"/>
</dbReference>
<proteinExistence type="predicted"/>
<name>A0A1I6YKF8_9FLAO</name>
<dbReference type="SUPFAM" id="SSF53271">
    <property type="entry name" value="PRTase-like"/>
    <property type="match status" value="1"/>
</dbReference>
<dbReference type="InterPro" id="IPR050137">
    <property type="entry name" value="PyrR_bifunctional"/>
</dbReference>